<dbReference type="PANTHER" id="PTHR32329:SF2">
    <property type="entry name" value="BIFUNCTIONAL PROTEIN [INCLUDES 2-HYDROXYACYL-COA DEHYDRATASE (N-TER) AND ITS ACTIVATOR DOMAIN (C_TERM)"/>
    <property type="match status" value="1"/>
</dbReference>
<dbReference type="EMBL" id="QRJH01000005">
    <property type="protein sequence ID" value="RHH18023.1"/>
    <property type="molecule type" value="Genomic_DNA"/>
</dbReference>
<dbReference type="Proteomes" id="UP000095409">
    <property type="component" value="Unassembled WGS sequence"/>
</dbReference>
<dbReference type="Proteomes" id="UP000095413">
    <property type="component" value="Unassembled WGS sequence"/>
</dbReference>
<organism evidence="7 11">
    <name type="scientific">Blautia obeum</name>
    <dbReference type="NCBI Taxonomy" id="40520"/>
    <lineage>
        <taxon>Bacteria</taxon>
        <taxon>Bacillati</taxon>
        <taxon>Bacillota</taxon>
        <taxon>Clostridia</taxon>
        <taxon>Lachnospirales</taxon>
        <taxon>Lachnospiraceae</taxon>
        <taxon>Blautia</taxon>
    </lineage>
</organism>
<evidence type="ECO:0000313" key="14">
    <source>
        <dbReference type="Proteomes" id="UP000293506"/>
    </source>
</evidence>
<evidence type="ECO:0000313" key="10">
    <source>
        <dbReference type="EMBL" id="RYT62526.1"/>
    </source>
</evidence>
<evidence type="ECO:0000313" key="11">
    <source>
        <dbReference type="Proteomes" id="UP000095409"/>
    </source>
</evidence>
<dbReference type="InterPro" id="IPR008275">
    <property type="entry name" value="CoA_E_activase_dom"/>
</dbReference>
<dbReference type="GO" id="GO:0046872">
    <property type="term" value="F:metal ion binding"/>
    <property type="evidence" value="ECO:0007669"/>
    <property type="project" value="UniProtKB-KW"/>
</dbReference>
<proteinExistence type="predicted"/>
<dbReference type="EMBL" id="CZBA01000020">
    <property type="protein sequence ID" value="CUP89036.1"/>
    <property type="molecule type" value="Genomic_DNA"/>
</dbReference>
<evidence type="ECO:0000313" key="7">
    <source>
        <dbReference type="EMBL" id="CUO72657.1"/>
    </source>
</evidence>
<sequence>MSKTYYVCKYTPVELLRALGGDCEILNEMPESFDRAEQVAHPNICGFGKSVLEEVLAGNIKELVLVNCCDTIRSVYDILKDSGQMDFLYMIDMLHCDIECSRERTAAQLKELAETYGAYKEKSFDKKVFLEAFQPKERIQKPHLAVLGARMGQELFQMTEAAMPFPVVNETCVYNRSVGENLPTEEMDFDTLMEWYAGELLHQIPCMRMMDHAGRKVLYQDPSLKGIIYHTVKFCDFYSFEYADIKGHTDVPLLKIESDFTLQSSGQLSTRLEAFAESLGIQDETKKEKVMGKGYYAGIDSGSTSTDVVILDKNREIISSVIMPTGAGAANGAERALEEALKQAKLNREDLDAVVTTGYGRTAISDGDKSITEITCHARGAHFLDPRVRTVVDIGGQDSKVIRLNEDGSVKNFVMNDKCAAGTGRFLEMMAKTMEMSLDELSQVGLSYQEDITISSMCTVFAESEVVSLIAQNKHTDDIVHGLNKAVAAKTASLVKRVGGEEAYMMTGGVAQNKGLVKTLEERLGTSLVISPKSQLCGALGAALFAADM</sequence>
<dbReference type="Pfam" id="PF06050">
    <property type="entry name" value="HGD-D"/>
    <property type="match status" value="1"/>
</dbReference>
<evidence type="ECO:0000256" key="4">
    <source>
        <dbReference type="ARBA" id="ARBA00023004"/>
    </source>
</evidence>
<dbReference type="InterPro" id="IPR010327">
    <property type="entry name" value="FldB/FldC_alpha/beta"/>
</dbReference>
<dbReference type="InterPro" id="IPR002731">
    <property type="entry name" value="ATPase_BadF"/>
</dbReference>
<dbReference type="Gene3D" id="3.40.50.11890">
    <property type="match status" value="1"/>
</dbReference>
<dbReference type="SUPFAM" id="SSF53067">
    <property type="entry name" value="Actin-like ATPase domain"/>
    <property type="match status" value="1"/>
</dbReference>
<dbReference type="Gene3D" id="3.30.420.40">
    <property type="match status" value="2"/>
</dbReference>
<reference evidence="9 13" key="2">
    <citation type="submission" date="2018-08" db="EMBL/GenBank/DDBJ databases">
        <title>A genome reference for cultivated species of the human gut microbiota.</title>
        <authorList>
            <person name="Zou Y."/>
            <person name="Xue W."/>
            <person name="Luo G."/>
        </authorList>
    </citation>
    <scope>NUCLEOTIDE SEQUENCE [LARGE SCALE GENOMIC DNA]</scope>
    <source>
        <strain evidence="9 13">AM18-2AC</strain>
    </source>
</reference>
<dbReference type="CDD" id="cd24036">
    <property type="entry name" value="ASKHA_NBD_BcrAD_BadFG_HgdC_HadI"/>
    <property type="match status" value="1"/>
</dbReference>
<feature type="domain" description="ATPase BadF/BadG/BcrA/BcrD type" evidence="6">
    <location>
        <begin position="298"/>
        <end position="546"/>
    </location>
</feature>
<reference evidence="10 14" key="3">
    <citation type="journal article" date="2019" name="Science, e1252229">
        <title>Invertible promoters mediate bacterial phase variation, antibiotic resistance, and host adaptation in the gut.</title>
        <authorList>
            <person name="Jiang X."/>
            <person name="Hall A.B."/>
            <person name="Arthur T.D."/>
            <person name="Plichta D.R."/>
            <person name="Covington C.T."/>
            <person name="Poyet M."/>
            <person name="Crothers J."/>
            <person name="Moses P.L."/>
            <person name="Tolonen A.C."/>
            <person name="Vlamakis H."/>
            <person name="Alm E.J."/>
            <person name="Xavier R.J."/>
        </authorList>
    </citation>
    <scope>NUCLEOTIDE SEQUENCE [LARGE SCALE GENOMIC DNA]</scope>
    <source>
        <strain evidence="10">Af_0058</strain>
        <strain evidence="14">af_0058</strain>
    </source>
</reference>
<evidence type="ECO:0000313" key="12">
    <source>
        <dbReference type="Proteomes" id="UP000095413"/>
    </source>
</evidence>
<dbReference type="Proteomes" id="UP000284024">
    <property type="component" value="Unassembled WGS sequence"/>
</dbReference>
<evidence type="ECO:0000256" key="3">
    <source>
        <dbReference type="ARBA" id="ARBA00022723"/>
    </source>
</evidence>
<dbReference type="InterPro" id="IPR043129">
    <property type="entry name" value="ATPase_NBD"/>
</dbReference>
<evidence type="ECO:0000313" key="8">
    <source>
        <dbReference type="EMBL" id="CUP89036.1"/>
    </source>
</evidence>
<accession>A0A174HGZ3</accession>
<dbReference type="Gene3D" id="3.40.50.11900">
    <property type="match status" value="1"/>
</dbReference>
<protein>
    <submittedName>
        <fullName evidence="7 9">2-hydroxyglutaryl-CoA dehydratase</fullName>
    </submittedName>
</protein>
<gene>
    <name evidence="7" type="primary">hgdC_2</name>
    <name evidence="9" type="ORF">DW222_11630</name>
    <name evidence="10" type="ORF">EAI82_14375</name>
    <name evidence="7" type="ORF">ERS852394_02873</name>
    <name evidence="8" type="ORF">ERS852533_02920</name>
</gene>
<dbReference type="GO" id="GO:0051536">
    <property type="term" value="F:iron-sulfur cluster binding"/>
    <property type="evidence" value="ECO:0007669"/>
    <property type="project" value="UniProtKB-KW"/>
</dbReference>
<keyword evidence="4" id="KW-0408">Iron</keyword>
<evidence type="ECO:0000313" key="13">
    <source>
        <dbReference type="Proteomes" id="UP000284024"/>
    </source>
</evidence>
<evidence type="ECO:0000256" key="5">
    <source>
        <dbReference type="ARBA" id="ARBA00023014"/>
    </source>
</evidence>
<evidence type="ECO:0000256" key="2">
    <source>
        <dbReference type="ARBA" id="ARBA00011738"/>
    </source>
</evidence>
<dbReference type="EMBL" id="CYZD01000021">
    <property type="protein sequence ID" value="CUO72657.1"/>
    <property type="molecule type" value="Genomic_DNA"/>
</dbReference>
<dbReference type="AlphaFoldDB" id="A0A174HGZ3"/>
<dbReference type="Pfam" id="PF01869">
    <property type="entry name" value="BcrAD_BadFG"/>
    <property type="match status" value="1"/>
</dbReference>
<dbReference type="GeneID" id="79802860"/>
<reference evidence="11 12" key="1">
    <citation type="submission" date="2015-09" db="EMBL/GenBank/DDBJ databases">
        <authorList>
            <consortium name="Pathogen Informatics"/>
        </authorList>
    </citation>
    <scope>NUCLEOTIDE SEQUENCE [LARGE SCALE GENOMIC DNA]</scope>
    <source>
        <strain evidence="7 11">2789STDY5608837</strain>
        <strain evidence="8 12">2789STDY5834921</strain>
    </source>
</reference>
<dbReference type="InterPro" id="IPR051805">
    <property type="entry name" value="Dehydratase_Activator_Redct"/>
</dbReference>
<dbReference type="FunFam" id="3.30.420.40:FF:000217">
    <property type="entry name" value="2-hydroxyisocaproyl-CoA dehydratase activator"/>
    <property type="match status" value="1"/>
</dbReference>
<comment type="subunit">
    <text evidence="2">Homodimer.</text>
</comment>
<dbReference type="PANTHER" id="PTHR32329">
    <property type="entry name" value="BIFUNCTIONAL PROTEIN [INCLUDES 2-HYDROXYACYL-COA DEHYDRATASE (N-TER) AND ITS ACTIVATOR DOMAIN (C_TERM)-RELATED"/>
    <property type="match status" value="1"/>
</dbReference>
<name>A0A174HGZ3_9FIRM</name>
<dbReference type="OrthoDB" id="9778513at2"/>
<dbReference type="Proteomes" id="UP000293506">
    <property type="component" value="Unassembled WGS sequence"/>
</dbReference>
<evidence type="ECO:0000259" key="6">
    <source>
        <dbReference type="Pfam" id="PF01869"/>
    </source>
</evidence>
<evidence type="ECO:0000313" key="9">
    <source>
        <dbReference type="EMBL" id="RHH18023.1"/>
    </source>
</evidence>
<keyword evidence="5" id="KW-0411">Iron-sulfur</keyword>
<dbReference type="EMBL" id="RCXQ01000019">
    <property type="protein sequence ID" value="RYT62526.1"/>
    <property type="molecule type" value="Genomic_DNA"/>
</dbReference>
<keyword evidence="3" id="KW-0479">Metal-binding</keyword>
<dbReference type="RefSeq" id="WP_005424125.1">
    <property type="nucleotide sequence ID" value="NZ_CAXSOH010000025.1"/>
</dbReference>
<evidence type="ECO:0000256" key="1">
    <source>
        <dbReference type="ARBA" id="ARBA00001966"/>
    </source>
</evidence>
<dbReference type="NCBIfam" id="TIGR00241">
    <property type="entry name" value="CoA_E_activ"/>
    <property type="match status" value="1"/>
</dbReference>
<comment type="cofactor">
    <cofactor evidence="1">
        <name>[4Fe-4S] cluster</name>
        <dbReference type="ChEBI" id="CHEBI:49883"/>
    </cofactor>
</comment>